<dbReference type="PROSITE" id="PS00211">
    <property type="entry name" value="ABC_TRANSPORTER_1"/>
    <property type="match status" value="1"/>
</dbReference>
<dbReference type="Pfam" id="PF00005">
    <property type="entry name" value="ABC_tran"/>
    <property type="match status" value="1"/>
</dbReference>
<dbReference type="PANTHER" id="PTHR42781:SF4">
    <property type="entry name" value="SPERMIDINE_PUTRESCINE IMPORT ATP-BINDING PROTEIN POTA"/>
    <property type="match status" value="1"/>
</dbReference>
<protein>
    <submittedName>
        <fullName evidence="5">Vitamin B12 import ATP-binding protein BtuD</fullName>
    </submittedName>
</protein>
<dbReference type="AlphaFoldDB" id="A0A418SFE0"/>
<dbReference type="PANTHER" id="PTHR42781">
    <property type="entry name" value="SPERMIDINE/PUTRESCINE IMPORT ATP-BINDING PROTEIN POTA"/>
    <property type="match status" value="1"/>
</dbReference>
<keyword evidence="6" id="KW-1185">Reference proteome</keyword>
<dbReference type="InterPro" id="IPR050093">
    <property type="entry name" value="ABC_SmlMolc_Importer"/>
</dbReference>
<comment type="similarity">
    <text evidence="1">Belongs to the ABC transporter superfamily.</text>
</comment>
<name>A0A418SFE0_9RHOB</name>
<dbReference type="GO" id="GO:0005524">
    <property type="term" value="F:ATP binding"/>
    <property type="evidence" value="ECO:0007669"/>
    <property type="project" value="UniProtKB-KW"/>
</dbReference>
<keyword evidence="4 5" id="KW-0067">ATP-binding</keyword>
<dbReference type="OrthoDB" id="9802264at2"/>
<evidence type="ECO:0000256" key="3">
    <source>
        <dbReference type="ARBA" id="ARBA00022741"/>
    </source>
</evidence>
<dbReference type="RefSeq" id="WP_119839722.1">
    <property type="nucleotide sequence ID" value="NZ_CP060436.1"/>
</dbReference>
<dbReference type="GO" id="GO:0016887">
    <property type="term" value="F:ATP hydrolysis activity"/>
    <property type="evidence" value="ECO:0007669"/>
    <property type="project" value="InterPro"/>
</dbReference>
<evidence type="ECO:0000256" key="4">
    <source>
        <dbReference type="ARBA" id="ARBA00022840"/>
    </source>
</evidence>
<dbReference type="Gene3D" id="3.40.50.300">
    <property type="entry name" value="P-loop containing nucleotide triphosphate hydrolases"/>
    <property type="match status" value="1"/>
</dbReference>
<dbReference type="GO" id="GO:0140359">
    <property type="term" value="F:ABC-type transporter activity"/>
    <property type="evidence" value="ECO:0007669"/>
    <property type="project" value="UniProtKB-ARBA"/>
</dbReference>
<evidence type="ECO:0000256" key="2">
    <source>
        <dbReference type="ARBA" id="ARBA00022448"/>
    </source>
</evidence>
<evidence type="ECO:0000313" key="5">
    <source>
        <dbReference type="EMBL" id="QPM89200.1"/>
    </source>
</evidence>
<dbReference type="InterPro" id="IPR027417">
    <property type="entry name" value="P-loop_NTPase"/>
</dbReference>
<sequence length="339" mass="36073">MSVDLSETAKLFAGKPAVDGITTRIEAGEFFVVLGPSGCGKSTLLRLIAGLEPLDRGTISLGGTAVSAPGLHVPPEERDVAVVFQTYALWPHMSVRDNVAFPLECDGLGRQAARTGADQHLRTVSLTEHADRKPADLSGGQRQRVALARCLASGSGLVLMDEPLANLDPHLRNRMEEELLAFHKASGATVIYITHDQREAMALADRIAVMEAGRFVQVGAPEDIHDRPETAHVARFIGRAALLEARLDGATADLGPIRVALSGGPRKGPGQVVLRPRDLDLGSGNIPACAEQVFYRGGGWEGALRVQGLAEALPFRSDARVTDGETLQIAIKQAWALPA</sequence>
<dbReference type="SUPFAM" id="SSF52540">
    <property type="entry name" value="P-loop containing nucleoside triphosphate hydrolases"/>
    <property type="match status" value="1"/>
</dbReference>
<accession>A0A418SFE0</accession>
<dbReference type="GO" id="GO:0043190">
    <property type="term" value="C:ATP-binding cassette (ABC) transporter complex"/>
    <property type="evidence" value="ECO:0007669"/>
    <property type="project" value="UniProtKB-ARBA"/>
</dbReference>
<keyword evidence="2" id="KW-0813">Transport</keyword>
<proteinExistence type="inferred from homology"/>
<keyword evidence="3" id="KW-0547">Nucleotide-binding</keyword>
<dbReference type="SMART" id="SM00382">
    <property type="entry name" value="AAA"/>
    <property type="match status" value="1"/>
</dbReference>
<dbReference type="FunFam" id="3.40.50.300:FF:000042">
    <property type="entry name" value="Maltose/maltodextrin ABC transporter, ATP-binding protein"/>
    <property type="match status" value="1"/>
</dbReference>
<dbReference type="InterPro" id="IPR003439">
    <property type="entry name" value="ABC_transporter-like_ATP-bd"/>
</dbReference>
<dbReference type="KEGG" id="palw:PSAL_004130"/>
<dbReference type="InterPro" id="IPR017871">
    <property type="entry name" value="ABC_transporter-like_CS"/>
</dbReference>
<dbReference type="Proteomes" id="UP000283786">
    <property type="component" value="Chromosome"/>
</dbReference>
<reference evidence="5 6" key="1">
    <citation type="submission" date="2020-08" db="EMBL/GenBank/DDBJ databases">
        <title>Genome sequence of Rhodobacteraceae bacterium Lw-13e.</title>
        <authorList>
            <person name="Poehlein A."/>
            <person name="Wolter L."/>
            <person name="Daniel R."/>
            <person name="Brinkhoff T."/>
        </authorList>
    </citation>
    <scope>NUCLEOTIDE SEQUENCE [LARGE SCALE GENOMIC DNA]</scope>
    <source>
        <strain evidence="5 6">Lw-13e</strain>
    </source>
</reference>
<organism evidence="5 6">
    <name type="scientific">Pseudooceanicola algae</name>
    <dbReference type="NCBI Taxonomy" id="1537215"/>
    <lineage>
        <taxon>Bacteria</taxon>
        <taxon>Pseudomonadati</taxon>
        <taxon>Pseudomonadota</taxon>
        <taxon>Alphaproteobacteria</taxon>
        <taxon>Rhodobacterales</taxon>
        <taxon>Paracoccaceae</taxon>
        <taxon>Pseudooceanicola</taxon>
    </lineage>
</organism>
<dbReference type="InterPro" id="IPR003593">
    <property type="entry name" value="AAA+_ATPase"/>
</dbReference>
<gene>
    <name evidence="5" type="primary">btuD_2</name>
    <name evidence="5" type="ORF">PSAL_004130</name>
</gene>
<evidence type="ECO:0000256" key="1">
    <source>
        <dbReference type="ARBA" id="ARBA00005417"/>
    </source>
</evidence>
<dbReference type="EMBL" id="CP060436">
    <property type="protein sequence ID" value="QPM89200.1"/>
    <property type="molecule type" value="Genomic_DNA"/>
</dbReference>
<evidence type="ECO:0000313" key="6">
    <source>
        <dbReference type="Proteomes" id="UP000283786"/>
    </source>
</evidence>
<dbReference type="PROSITE" id="PS50893">
    <property type="entry name" value="ABC_TRANSPORTER_2"/>
    <property type="match status" value="1"/>
</dbReference>